<accession>A0A3N2DBY8</accession>
<feature type="transmembrane region" description="Helical" evidence="2">
    <location>
        <begin position="38"/>
        <end position="57"/>
    </location>
</feature>
<reference evidence="3 4" key="1">
    <citation type="submission" date="2018-11" db="EMBL/GenBank/DDBJ databases">
        <title>Sequencing the genomes of 1000 actinobacteria strains.</title>
        <authorList>
            <person name="Klenk H.-P."/>
        </authorList>
    </citation>
    <scope>NUCLEOTIDE SEQUENCE [LARGE SCALE GENOMIC DNA]</scope>
    <source>
        <strain evidence="3 4">DSM 13521</strain>
    </source>
</reference>
<organism evidence="3 4">
    <name type="scientific">Salana multivorans</name>
    <dbReference type="NCBI Taxonomy" id="120377"/>
    <lineage>
        <taxon>Bacteria</taxon>
        <taxon>Bacillati</taxon>
        <taxon>Actinomycetota</taxon>
        <taxon>Actinomycetes</taxon>
        <taxon>Micrococcales</taxon>
        <taxon>Beutenbergiaceae</taxon>
        <taxon>Salana</taxon>
    </lineage>
</organism>
<feature type="region of interest" description="Disordered" evidence="1">
    <location>
        <begin position="1"/>
        <end position="24"/>
    </location>
</feature>
<evidence type="ECO:0000313" key="3">
    <source>
        <dbReference type="EMBL" id="ROR97315.1"/>
    </source>
</evidence>
<dbReference type="AlphaFoldDB" id="A0A3N2DBY8"/>
<keyword evidence="4" id="KW-1185">Reference proteome</keyword>
<keyword evidence="2" id="KW-1133">Transmembrane helix</keyword>
<name>A0A3N2DBY8_9MICO</name>
<dbReference type="Proteomes" id="UP000275356">
    <property type="component" value="Unassembled WGS sequence"/>
</dbReference>
<gene>
    <name evidence="3" type="ORF">EDD28_1912</name>
</gene>
<evidence type="ECO:0000313" key="4">
    <source>
        <dbReference type="Proteomes" id="UP000275356"/>
    </source>
</evidence>
<protein>
    <submittedName>
        <fullName evidence="3">Uncharacterized protein</fullName>
    </submittedName>
</protein>
<dbReference type="OrthoDB" id="5140693at2"/>
<feature type="compositionally biased region" description="Low complexity" evidence="1">
    <location>
        <begin position="7"/>
        <end position="18"/>
    </location>
</feature>
<evidence type="ECO:0000256" key="2">
    <source>
        <dbReference type="SAM" id="Phobius"/>
    </source>
</evidence>
<keyword evidence="2" id="KW-0812">Transmembrane</keyword>
<dbReference type="EMBL" id="RKHQ01000001">
    <property type="protein sequence ID" value="ROR97315.1"/>
    <property type="molecule type" value="Genomic_DNA"/>
</dbReference>
<comment type="caution">
    <text evidence="3">The sequence shown here is derived from an EMBL/GenBank/DDBJ whole genome shotgun (WGS) entry which is preliminary data.</text>
</comment>
<proteinExistence type="predicted"/>
<evidence type="ECO:0000256" key="1">
    <source>
        <dbReference type="SAM" id="MobiDB-lite"/>
    </source>
</evidence>
<keyword evidence="2" id="KW-0472">Membrane</keyword>
<sequence>MSEDTEATAGTPAAADGATQERTWSDDARAAAAKRRKIVIGVLVGVIVVALGLIVWLQTRPDPDPVVLPPVPGPTVTGPTPTSTIAPVERDKSTELLAAIPDTVLRWSVTGQTVLDPGELAAVLNPDGVPVEAYELTYTDGENELTLGASLWRSPEQAATAAGNVQQAGETVRDEDVLVGGEVVGHVTVRDFAGDVPSQGVVWTNGSVLFTVTAPPGMGLPFYDAFGM</sequence>
<dbReference type="RefSeq" id="WP_148059585.1">
    <property type="nucleotide sequence ID" value="NZ_RKHQ01000001.1"/>
</dbReference>